<proteinExistence type="predicted"/>
<evidence type="ECO:0000256" key="1">
    <source>
        <dbReference type="SAM" id="MobiDB-lite"/>
    </source>
</evidence>
<organism evidence="2 3">
    <name type="scientific">Coemansia reversa (strain ATCC 12441 / NRRL 1564)</name>
    <dbReference type="NCBI Taxonomy" id="763665"/>
    <lineage>
        <taxon>Eukaryota</taxon>
        <taxon>Fungi</taxon>
        <taxon>Fungi incertae sedis</taxon>
        <taxon>Zoopagomycota</taxon>
        <taxon>Kickxellomycotina</taxon>
        <taxon>Kickxellomycetes</taxon>
        <taxon>Kickxellales</taxon>
        <taxon>Kickxellaceae</taxon>
        <taxon>Coemansia</taxon>
    </lineage>
</organism>
<evidence type="ECO:0000313" key="3">
    <source>
        <dbReference type="Proteomes" id="UP000242474"/>
    </source>
</evidence>
<reference evidence="2 3" key="1">
    <citation type="journal article" date="2015" name="Genome Biol. Evol.">
        <title>Phylogenomic analyses indicate that early fungi evolved digesting cell walls of algal ancestors of land plants.</title>
        <authorList>
            <person name="Chang Y."/>
            <person name="Wang S."/>
            <person name="Sekimoto S."/>
            <person name="Aerts A.L."/>
            <person name="Choi C."/>
            <person name="Clum A."/>
            <person name="LaButti K.M."/>
            <person name="Lindquist E.A."/>
            <person name="Yee Ngan C."/>
            <person name="Ohm R.A."/>
            <person name="Salamov A.A."/>
            <person name="Grigoriev I.V."/>
            <person name="Spatafora J.W."/>
            <person name="Berbee M.L."/>
        </authorList>
    </citation>
    <scope>NUCLEOTIDE SEQUENCE [LARGE SCALE GENOMIC DNA]</scope>
    <source>
        <strain evidence="2 3">NRRL 1564</strain>
    </source>
</reference>
<dbReference type="OrthoDB" id="5543692at2759"/>
<accession>A0A2G5B2T2</accession>
<dbReference type="AlphaFoldDB" id="A0A2G5B2T2"/>
<feature type="region of interest" description="Disordered" evidence="1">
    <location>
        <begin position="1"/>
        <end position="22"/>
    </location>
</feature>
<name>A0A2G5B2T2_COERN</name>
<evidence type="ECO:0008006" key="4">
    <source>
        <dbReference type="Google" id="ProtNLM"/>
    </source>
</evidence>
<evidence type="ECO:0000313" key="2">
    <source>
        <dbReference type="EMBL" id="PIA13304.1"/>
    </source>
</evidence>
<dbReference type="Proteomes" id="UP000242474">
    <property type="component" value="Unassembled WGS sequence"/>
</dbReference>
<gene>
    <name evidence="2" type="ORF">COEREDRAFT_94660</name>
</gene>
<dbReference type="EMBL" id="KZ303541">
    <property type="protein sequence ID" value="PIA13304.1"/>
    <property type="molecule type" value="Genomic_DNA"/>
</dbReference>
<sequence>MSQGDTITMGAVPTTGYTPQQKPGQHYSGNYYNSAEANQSTNQPTVVLFDNERPQLKGGGCCGAFWGCLGALICCDILF</sequence>
<keyword evidence="3" id="KW-1185">Reference proteome</keyword>
<protein>
    <recommendedName>
        <fullName evidence="4">Cysteine-rich transmembrane CYSTM domain-containing protein</fullName>
    </recommendedName>
</protein>